<organism evidence="1 2">
    <name type="scientific">Streptomyces fagopyri</name>
    <dbReference type="NCBI Taxonomy" id="2662397"/>
    <lineage>
        <taxon>Bacteria</taxon>
        <taxon>Bacillati</taxon>
        <taxon>Actinomycetota</taxon>
        <taxon>Actinomycetes</taxon>
        <taxon>Kitasatosporales</taxon>
        <taxon>Streptomycetaceae</taxon>
        <taxon>Streptomyces</taxon>
    </lineage>
</organism>
<dbReference type="KEGG" id="sfy:GFH48_01305"/>
<dbReference type="EMBL" id="CP045643">
    <property type="protein sequence ID" value="QFZ72081.1"/>
    <property type="molecule type" value="Genomic_DNA"/>
</dbReference>
<accession>A0A5Q0L569</accession>
<dbReference type="RefSeq" id="WP_153286448.1">
    <property type="nucleotide sequence ID" value="NZ_CP045643.1"/>
</dbReference>
<evidence type="ECO:0000313" key="1">
    <source>
        <dbReference type="EMBL" id="QFZ72081.1"/>
    </source>
</evidence>
<sequence>MTSLLDDILTSARWIACALNSSGYTADFTPGSLRDVERFMVEHSDRGVALAGGLLATEVGPRLFALGTYVGETVRRTRGGTWGADGDGPTAEMNIALHLPDGSIIWPVQRVIKRFRNGPEDSIAFYGVALGLTDTPGQPRHRFRCRE</sequence>
<keyword evidence="2" id="KW-1185">Reference proteome</keyword>
<name>A0A5Q0L569_9ACTN</name>
<dbReference type="Proteomes" id="UP000326179">
    <property type="component" value="Chromosome"/>
</dbReference>
<evidence type="ECO:0000313" key="2">
    <source>
        <dbReference type="Proteomes" id="UP000326179"/>
    </source>
</evidence>
<proteinExistence type="predicted"/>
<reference evidence="1 2" key="1">
    <citation type="submission" date="2019-10" db="EMBL/GenBank/DDBJ databases">
        <title>A novel species.</title>
        <authorList>
            <person name="Gao J."/>
        </authorList>
    </citation>
    <scope>NUCLEOTIDE SEQUENCE [LARGE SCALE GENOMIC DNA]</scope>
    <source>
        <strain evidence="1 2">QMT-28</strain>
    </source>
</reference>
<protein>
    <submittedName>
        <fullName evidence="1">Uncharacterized protein</fullName>
    </submittedName>
</protein>
<gene>
    <name evidence="1" type="ORF">GFH48_01305</name>
</gene>
<dbReference type="AlphaFoldDB" id="A0A5Q0L569"/>